<keyword evidence="4" id="KW-1185">Reference proteome</keyword>
<keyword evidence="2" id="KW-0812">Transmembrane</keyword>
<gene>
    <name evidence="3" type="ORF">GCM10025869_11900</name>
</gene>
<organism evidence="3 4">
    <name type="scientific">Homoserinibacter gongjuensis</name>
    <dbReference type="NCBI Taxonomy" id="1162968"/>
    <lineage>
        <taxon>Bacteria</taxon>
        <taxon>Bacillati</taxon>
        <taxon>Actinomycetota</taxon>
        <taxon>Actinomycetes</taxon>
        <taxon>Micrococcales</taxon>
        <taxon>Microbacteriaceae</taxon>
        <taxon>Homoserinibacter</taxon>
    </lineage>
</organism>
<evidence type="ECO:0000256" key="2">
    <source>
        <dbReference type="SAM" id="Phobius"/>
    </source>
</evidence>
<dbReference type="EMBL" id="BSVA01000001">
    <property type="protein sequence ID" value="GMA90661.1"/>
    <property type="molecule type" value="Genomic_DNA"/>
</dbReference>
<sequence>MVDDALSADLQAAAGAASPSVRTTAIDALTAQLAAEAAARPGRGLVLALDRTWPYAQPGLPDTLAALKSTSAAAFVPLSSILATTPVAGRVTEGVASEERAAAFTELAADAAAETAFSSVLDDPAPLLDPRRLERIALYALAWHDDDAGWTEAVAAFRERSNEIVTSVKLEQGSDMALLAAHANVKIAVSNSLPYPVNVRVTVDPQGPILRVLESQLITVEPESTATAVIPVEAVANGQVTVLTSIESPTGVPLDSGHASVAVHAEWEGIGTLVVIVVLVLIFVAGLLRLIVTRRRARRQREAADESETADDVASEGRDG</sequence>
<evidence type="ECO:0000256" key="1">
    <source>
        <dbReference type="SAM" id="MobiDB-lite"/>
    </source>
</evidence>
<feature type="compositionally biased region" description="Acidic residues" evidence="1">
    <location>
        <begin position="305"/>
        <end position="314"/>
    </location>
</feature>
<evidence type="ECO:0000313" key="3">
    <source>
        <dbReference type="EMBL" id="GMA90661.1"/>
    </source>
</evidence>
<keyword evidence="2" id="KW-0472">Membrane</keyword>
<name>A0ABQ6JT30_9MICO</name>
<feature type="transmembrane region" description="Helical" evidence="2">
    <location>
        <begin position="270"/>
        <end position="292"/>
    </location>
</feature>
<reference evidence="4" key="1">
    <citation type="journal article" date="2019" name="Int. J. Syst. Evol. Microbiol.">
        <title>The Global Catalogue of Microorganisms (GCM) 10K type strain sequencing project: providing services to taxonomists for standard genome sequencing and annotation.</title>
        <authorList>
            <consortium name="The Broad Institute Genomics Platform"/>
            <consortium name="The Broad Institute Genome Sequencing Center for Infectious Disease"/>
            <person name="Wu L."/>
            <person name="Ma J."/>
        </authorList>
    </citation>
    <scope>NUCLEOTIDE SEQUENCE [LARGE SCALE GENOMIC DNA]</scope>
    <source>
        <strain evidence="4">NBRC 108755</strain>
    </source>
</reference>
<evidence type="ECO:0000313" key="4">
    <source>
        <dbReference type="Proteomes" id="UP001157069"/>
    </source>
</evidence>
<dbReference type="Proteomes" id="UP001157069">
    <property type="component" value="Unassembled WGS sequence"/>
</dbReference>
<comment type="caution">
    <text evidence="3">The sequence shown here is derived from an EMBL/GenBank/DDBJ whole genome shotgun (WGS) entry which is preliminary data.</text>
</comment>
<feature type="region of interest" description="Disordered" evidence="1">
    <location>
        <begin position="300"/>
        <end position="320"/>
    </location>
</feature>
<accession>A0ABQ6JT30</accession>
<proteinExistence type="predicted"/>
<dbReference type="InterPro" id="IPR046112">
    <property type="entry name" value="DUF6049"/>
</dbReference>
<dbReference type="Pfam" id="PF19516">
    <property type="entry name" value="DUF6049"/>
    <property type="match status" value="1"/>
</dbReference>
<keyword evidence="2" id="KW-1133">Transmembrane helix</keyword>
<protein>
    <submittedName>
        <fullName evidence="3">Uncharacterized protein</fullName>
    </submittedName>
</protein>